<feature type="compositionally biased region" description="Basic and acidic residues" evidence="1">
    <location>
        <begin position="525"/>
        <end position="534"/>
    </location>
</feature>
<dbReference type="PROSITE" id="PS51462">
    <property type="entry name" value="NUDIX"/>
    <property type="match status" value="1"/>
</dbReference>
<organism evidence="4">
    <name type="scientific">Ceratitis capitata</name>
    <name type="common">Mediterranean fruit fly</name>
    <name type="synonym">Tephritis capitata</name>
    <dbReference type="NCBI Taxonomy" id="7213"/>
    <lineage>
        <taxon>Eukaryota</taxon>
        <taxon>Metazoa</taxon>
        <taxon>Ecdysozoa</taxon>
        <taxon>Arthropoda</taxon>
        <taxon>Hexapoda</taxon>
        <taxon>Insecta</taxon>
        <taxon>Pterygota</taxon>
        <taxon>Neoptera</taxon>
        <taxon>Endopterygota</taxon>
        <taxon>Diptera</taxon>
        <taxon>Brachycera</taxon>
        <taxon>Muscomorpha</taxon>
        <taxon>Tephritoidea</taxon>
        <taxon>Tephritidae</taxon>
        <taxon>Ceratitis</taxon>
        <taxon>Ceratitis</taxon>
    </lineage>
</organism>
<evidence type="ECO:0000259" key="2">
    <source>
        <dbReference type="PROSITE" id="PS51366"/>
    </source>
</evidence>
<sequence length="940" mass="107105">MASADVNVKLSRLYHLAQKFNNFYLTGFQKGDIRPFLVEGEQVGLVKADVIKQLQRYPEIFCIRDCEFTKQGIVELNPAFRDYAERTKQVDIVLRDLRSKGIFSALQGWRDEYYEVKSEYRSLLKMDRSATPLFGVRKYGVDINGYVQHPTQGLCIWLQQRSNTKETWPGKWDNMVGGGLSVGYGIKETAVKEAAEEASIPSELVKNLVSAGCVSFFFESDQGLFPNTEYVFDLELPLDFVPQNADGEVQAFELLPAKECVERVFTPDFKTTSCPVVIDFLIRHGYITPENEFHFTQIIELLHVPLQSLYTYKSLLEQKQKLKQQQQNQPQQQQQQQQQQSSQRRGGSGGMPSKQDDKMQSSLSGSMYDKSNRLGNYGGGGNVGGGGNQGNQRHYFQKSQKSQQFMQQHDQQKLNIDLNKLKFTSDEVTQKLGPQTSSYYQWRSSGRYPTNATVSSNTPASLISLNTVSSNVNASNSSGFKRQSSVLGPTTAASSSPMFNNRFQELDRQDKMYDPNASGSSSPQEQKECSDQPDLNKSECQKWLNQLIEELLDAGCSRSNGANSSWQQEAVNEWCNLNARQQKSLLTYVIIDYLHSTAVKRTQRKACAAVFAHLMRVKVCEPQIFNEVYKDLVDELLDLQMDVPNLWTYIFDFVGPLLHEQLLQLKDVWLPQWSGNINFTKRFLHALITYFTTEFGANYTRELWNKDFKLEHGQQFMSDEAWREFINSNGFQYIHDRAYKPPQQTANHPAAILEQVKRIEYLLNEANGCDQVIDYINTNVFINTHFIRSLTTFLCCDYENVMTTTDRSSSSTSRLRHLDPELFRRKCIPLLRRCLDGIEAHEVACLDAIVDAMQQNYDTPTANQLICSVFDLIYDSEVIPKDSFDKWYRAEMLSDSKETNAPNSGDLYSATLTGKPGGATDSVGGARLNEELQVYMEKLL</sequence>
<dbReference type="Pfam" id="PF00293">
    <property type="entry name" value="NUDIX"/>
    <property type="match status" value="1"/>
</dbReference>
<dbReference type="Gene3D" id="1.25.40.180">
    <property type="match status" value="2"/>
</dbReference>
<dbReference type="InterPro" id="IPR016024">
    <property type="entry name" value="ARM-type_fold"/>
</dbReference>
<protein>
    <submittedName>
        <fullName evidence="4">Nudix hydrolase 20, chloroplastic</fullName>
    </submittedName>
</protein>
<feature type="compositionally biased region" description="Low complexity" evidence="1">
    <location>
        <begin position="323"/>
        <end position="343"/>
    </location>
</feature>
<feature type="domain" description="Nudix hydrolase" evidence="3">
    <location>
        <begin position="138"/>
        <end position="279"/>
    </location>
</feature>
<name>W8AZ05_CERCA</name>
<feature type="domain" description="MI" evidence="2">
    <location>
        <begin position="539"/>
        <end position="673"/>
    </location>
</feature>
<evidence type="ECO:0000313" key="4">
    <source>
        <dbReference type="EMBL" id="JAB91447.1"/>
    </source>
</evidence>
<keyword evidence="4" id="KW-0378">Hydrolase</keyword>
<dbReference type="OrthoDB" id="10261522at2759"/>
<reference evidence="4" key="1">
    <citation type="submission" date="2013-07" db="EMBL/GenBank/DDBJ databases">
        <authorList>
            <person name="Geib S."/>
        </authorList>
    </citation>
    <scope>NUCLEOTIDE SEQUENCE</scope>
</reference>
<dbReference type="GO" id="GO:0044715">
    <property type="term" value="F:8-oxo-dGDP phosphatase activity"/>
    <property type="evidence" value="ECO:0007669"/>
    <property type="project" value="TreeGrafter"/>
</dbReference>
<dbReference type="SUPFAM" id="SSF48371">
    <property type="entry name" value="ARM repeat"/>
    <property type="match status" value="2"/>
</dbReference>
<feature type="compositionally biased region" description="Polar residues" evidence="1">
    <location>
        <begin position="479"/>
        <end position="499"/>
    </location>
</feature>
<proteinExistence type="evidence at transcript level"/>
<accession>W8AZ05</accession>
<dbReference type="InterPro" id="IPR015797">
    <property type="entry name" value="NUDIX_hydrolase-like_dom_sf"/>
</dbReference>
<dbReference type="CDD" id="cd03676">
    <property type="entry name" value="NUDIX_Tnr3_like"/>
    <property type="match status" value="1"/>
</dbReference>
<gene>
    <name evidence="4" type="primary">NUD20</name>
</gene>
<dbReference type="EMBL" id="GAMC01015108">
    <property type="protein sequence ID" value="JAB91447.1"/>
    <property type="molecule type" value="mRNA"/>
</dbReference>
<dbReference type="PANTHER" id="PTHR13622">
    <property type="entry name" value="THIAMIN PYROPHOSPHOKINASE"/>
    <property type="match status" value="1"/>
</dbReference>
<dbReference type="Pfam" id="PF15916">
    <property type="entry name" value="DUF4743"/>
    <property type="match status" value="1"/>
</dbReference>
<feature type="compositionally biased region" description="Gly residues" evidence="1">
    <location>
        <begin position="376"/>
        <end position="389"/>
    </location>
</feature>
<reference evidence="4" key="2">
    <citation type="journal article" date="2014" name="BMC Genomics">
        <title>A genomic perspective to assessing quality of mass-reared SIT flies used in Mediterranean fruit fly (Ceratitis capitata) eradication in California.</title>
        <authorList>
            <person name="Calla B."/>
            <person name="Hall B."/>
            <person name="Hou S."/>
            <person name="Geib S.M."/>
        </authorList>
    </citation>
    <scope>NUCLEOTIDE SEQUENCE</scope>
</reference>
<dbReference type="InterPro" id="IPR003891">
    <property type="entry name" value="Initiation_fac_eIF4g_MI"/>
</dbReference>
<dbReference type="PANTHER" id="PTHR13622:SF8">
    <property type="entry name" value="THIAMIN PYROPHOSPHOKINASE 1"/>
    <property type="match status" value="1"/>
</dbReference>
<dbReference type="InterPro" id="IPR031804">
    <property type="entry name" value="DUF4743"/>
</dbReference>
<dbReference type="SMART" id="SM00544">
    <property type="entry name" value="MA3"/>
    <property type="match status" value="1"/>
</dbReference>
<feature type="region of interest" description="Disordered" evidence="1">
    <location>
        <begin position="511"/>
        <end position="534"/>
    </location>
</feature>
<dbReference type="PROSITE" id="PS51366">
    <property type="entry name" value="MI"/>
    <property type="match status" value="1"/>
</dbReference>
<dbReference type="Pfam" id="PF02847">
    <property type="entry name" value="MA3"/>
    <property type="match status" value="1"/>
</dbReference>
<dbReference type="SUPFAM" id="SSF55811">
    <property type="entry name" value="Nudix"/>
    <property type="match status" value="1"/>
</dbReference>
<dbReference type="AlphaFoldDB" id="W8AZ05"/>
<feature type="region of interest" description="Disordered" evidence="1">
    <location>
        <begin position="323"/>
        <end position="405"/>
    </location>
</feature>
<dbReference type="Gene3D" id="3.90.79.10">
    <property type="entry name" value="Nucleoside Triphosphate Pyrophosphohydrolase"/>
    <property type="match status" value="1"/>
</dbReference>
<dbReference type="FunFam" id="3.90.79.10:FF:000019">
    <property type="entry name" value="Thiamin pyrophosphokinase, putative"/>
    <property type="match status" value="1"/>
</dbReference>
<feature type="region of interest" description="Disordered" evidence="1">
    <location>
        <begin position="474"/>
        <end position="499"/>
    </location>
</feature>
<evidence type="ECO:0000256" key="1">
    <source>
        <dbReference type="SAM" id="MobiDB-lite"/>
    </source>
</evidence>
<evidence type="ECO:0000259" key="3">
    <source>
        <dbReference type="PROSITE" id="PS51462"/>
    </source>
</evidence>
<dbReference type="InterPro" id="IPR000086">
    <property type="entry name" value="NUDIX_hydrolase_dom"/>
</dbReference>